<dbReference type="PANTHER" id="PTHR42720">
    <property type="entry name" value="GLYCEROL-3-PHOSPHATE DEHYDROGENASE"/>
    <property type="match status" value="1"/>
</dbReference>
<dbReference type="AlphaFoldDB" id="A0A1H9VXA4"/>
<dbReference type="InterPro" id="IPR006076">
    <property type="entry name" value="FAD-dep_OxRdtase"/>
</dbReference>
<dbReference type="InterPro" id="IPR007419">
    <property type="entry name" value="BFD-like_2Fe2S-bd_dom"/>
</dbReference>
<name>A0A1H9VXA4_9BACI</name>
<dbReference type="Gene3D" id="3.30.9.10">
    <property type="entry name" value="D-Amino Acid Oxidase, subunit A, domain 2"/>
    <property type="match status" value="1"/>
</dbReference>
<dbReference type="EMBL" id="FOGT01000013">
    <property type="protein sequence ID" value="SES26396.1"/>
    <property type="molecule type" value="Genomic_DNA"/>
</dbReference>
<dbReference type="SUPFAM" id="SSF54373">
    <property type="entry name" value="FAD-linked reductases, C-terminal domain"/>
    <property type="match status" value="1"/>
</dbReference>
<protein>
    <submittedName>
        <fullName evidence="3">Glycerol-3-phosphate dehydrogenase</fullName>
    </submittedName>
</protein>
<evidence type="ECO:0000313" key="4">
    <source>
        <dbReference type="Proteomes" id="UP000198571"/>
    </source>
</evidence>
<dbReference type="InterPro" id="IPR052745">
    <property type="entry name" value="G3P_Oxidase/Oxidoreductase"/>
</dbReference>
<dbReference type="Gene3D" id="1.10.10.1100">
    <property type="entry name" value="BFD-like [2Fe-2S]-binding domain"/>
    <property type="match status" value="1"/>
</dbReference>
<dbReference type="InterPro" id="IPR036188">
    <property type="entry name" value="FAD/NAD-bd_sf"/>
</dbReference>
<dbReference type="Pfam" id="PF01266">
    <property type="entry name" value="DAO"/>
    <property type="match status" value="1"/>
</dbReference>
<sequence>MYDVTIIGAGIVGTSIAREFAKYELKTVLVDKENDVSNGTTKANSAIVHAGFDCKPGTLKAETNVRGNALYEQLCKELDVPFKKIGSFVTAFNEQDLAHLKFLKRQGEANGVQGLEILSREEVLNREPNLSQEAIAALYAPTAGIVGSFELAIALAENAADNGVEILLNSPVTAIEKTPHGYRLTAGENVIESRYVINCAGLYADKINNLVNEPYFEILPFAGEYNLFDRSTGDYLNTIVFQPPSDKGKGVVALPTVEGNFLIGPTSDGPKERNNVKTTRKGMQELREKGMKVLPDFPFHKVITSFTGLRAKTPDNDFIIDEPAGSPRFINVAAIDSPGLTAAPAIAEKVVQMVKENHGLLVEDMDFIPSRRPVNRFIEAPAEEKARLINYDPRYGRIICRCENITEGDIVDMIHRNAGAETIDGVKRRVRAGAGRCQGGFCAPRVMEILAREMNVDITSIVKDKKESYLLTGETKAPAKEFV</sequence>
<feature type="domain" description="BFD-like [2Fe-2S]-binding" evidence="2">
    <location>
        <begin position="398"/>
        <end position="452"/>
    </location>
</feature>
<organism evidence="3 4">
    <name type="scientific">Salipaludibacillus aurantiacus</name>
    <dbReference type="NCBI Taxonomy" id="1601833"/>
    <lineage>
        <taxon>Bacteria</taxon>
        <taxon>Bacillati</taxon>
        <taxon>Bacillota</taxon>
        <taxon>Bacilli</taxon>
        <taxon>Bacillales</taxon>
        <taxon>Bacillaceae</taxon>
    </lineage>
</organism>
<dbReference type="OrthoDB" id="9801699at2"/>
<dbReference type="InterPro" id="IPR041854">
    <property type="entry name" value="BFD-like_2Fe2S-bd_dom_sf"/>
</dbReference>
<dbReference type="Proteomes" id="UP000198571">
    <property type="component" value="Unassembled WGS sequence"/>
</dbReference>
<reference evidence="4" key="1">
    <citation type="submission" date="2016-10" db="EMBL/GenBank/DDBJ databases">
        <authorList>
            <person name="Varghese N."/>
            <person name="Submissions S."/>
        </authorList>
    </citation>
    <scope>NUCLEOTIDE SEQUENCE [LARGE SCALE GENOMIC DNA]</scope>
    <source>
        <strain evidence="4">S9</strain>
    </source>
</reference>
<dbReference type="STRING" id="1601833.SAMN05518684_11344"/>
<keyword evidence="4" id="KW-1185">Reference proteome</keyword>
<dbReference type="Gene3D" id="3.50.50.60">
    <property type="entry name" value="FAD/NAD(P)-binding domain"/>
    <property type="match status" value="1"/>
</dbReference>
<dbReference type="PANTHER" id="PTHR42720:SF1">
    <property type="entry name" value="GLYCEROL 3-PHOSPHATE OXIDASE"/>
    <property type="match status" value="1"/>
</dbReference>
<accession>A0A1H9VXA4</accession>
<gene>
    <name evidence="3" type="ORF">SAMN05518684_11344</name>
</gene>
<dbReference type="Pfam" id="PF04324">
    <property type="entry name" value="Fer2_BFD"/>
    <property type="match status" value="1"/>
</dbReference>
<feature type="domain" description="FAD dependent oxidoreductase" evidence="1">
    <location>
        <begin position="3"/>
        <end position="352"/>
    </location>
</feature>
<dbReference type="SUPFAM" id="SSF51905">
    <property type="entry name" value="FAD/NAD(P)-binding domain"/>
    <property type="match status" value="1"/>
</dbReference>
<evidence type="ECO:0000259" key="1">
    <source>
        <dbReference type="Pfam" id="PF01266"/>
    </source>
</evidence>
<dbReference type="CDD" id="cd19946">
    <property type="entry name" value="GlpA-like_Fer2_BFD-like"/>
    <property type="match status" value="1"/>
</dbReference>
<evidence type="ECO:0000313" key="3">
    <source>
        <dbReference type="EMBL" id="SES26396.1"/>
    </source>
</evidence>
<proteinExistence type="predicted"/>
<evidence type="ECO:0000259" key="2">
    <source>
        <dbReference type="Pfam" id="PF04324"/>
    </source>
</evidence>